<organism evidence="1">
    <name type="scientific">uncultured Caudovirales phage</name>
    <dbReference type="NCBI Taxonomy" id="2100421"/>
    <lineage>
        <taxon>Viruses</taxon>
        <taxon>Duplodnaviria</taxon>
        <taxon>Heunggongvirae</taxon>
        <taxon>Uroviricota</taxon>
        <taxon>Caudoviricetes</taxon>
        <taxon>Peduoviridae</taxon>
        <taxon>Maltschvirus</taxon>
        <taxon>Maltschvirus maltsch</taxon>
    </lineage>
</organism>
<sequence length="219" mass="24383">MRAKEFINEAPLPPDWDPGQFQQGTTFKSRLAYALDRAKKLGTGSSRVAMLIEYQGRQTVLKVAKNAKGLAQNEVEASLLSDGYATQLGILIPMIDYDEKNPQPHWVHTELAQKATEKQLCQLMKCQSLGDLTYAARVYGGQVPRKTWQNVLDALPVTFSESDLETLEEYASVLSDLAQSLNVELGDFGRAANWGIYHGKPVIIDVGLNTDVLKQYYSE</sequence>
<protein>
    <submittedName>
        <fullName evidence="1">Uncharacterized protein</fullName>
    </submittedName>
</protein>
<reference evidence="1" key="1">
    <citation type="submission" date="2020-04" db="EMBL/GenBank/DDBJ databases">
        <authorList>
            <person name="Chiriac C."/>
            <person name="Salcher M."/>
            <person name="Ghai R."/>
            <person name="Kavagutti S V."/>
        </authorList>
    </citation>
    <scope>NUCLEOTIDE SEQUENCE</scope>
</reference>
<name>A0A6J5L903_9CAUD</name>
<dbReference type="EMBL" id="LR796237">
    <property type="protein sequence ID" value="CAB4129803.1"/>
    <property type="molecule type" value="Genomic_DNA"/>
</dbReference>
<proteinExistence type="predicted"/>
<accession>A0A6J5L903</accession>
<gene>
    <name evidence="1" type="ORF">UFOVP116_121</name>
</gene>
<evidence type="ECO:0000313" key="1">
    <source>
        <dbReference type="EMBL" id="CAB4129803.1"/>
    </source>
</evidence>